<sequence>MECKLDLTVSCREGRSYARDVYAGKPFRVVSVGQYATDNALHLMLMSVSPGILDGDHYDIRISLEEDARLQLEAQSYQRIYHMNGRATQQMVVTLARGSDFSFIPYPVVPHKNSTFVSKTSVVLHPEASFLVGEIITCGRRLSGEVFEYAHFQNLVEVHNHEGRLLLKDNVMLVPSLMPLSGIGLLEGHTHQGTLVYLAKAGETVEPLIENLHEKLGTEEDIVYGISKTRHPGFVLRVLGGGGEQLYRCFEEAKNLIWETKNSHL</sequence>
<evidence type="ECO:0000256" key="2">
    <source>
        <dbReference type="ARBA" id="ARBA00023186"/>
    </source>
</evidence>
<comment type="function">
    <text evidence="3">Required for maturation of urease via the functional incorporation of the urease nickel metallocenter.</text>
</comment>
<gene>
    <name evidence="3" type="primary">ureD</name>
    <name evidence="4" type="ORF">GCM10023091_32530</name>
</gene>
<dbReference type="HAMAP" id="MF_01384">
    <property type="entry name" value="UreD"/>
    <property type="match status" value="1"/>
</dbReference>
<dbReference type="PANTHER" id="PTHR33643:SF1">
    <property type="entry name" value="UREASE ACCESSORY PROTEIN D"/>
    <property type="match status" value="1"/>
</dbReference>
<comment type="caution">
    <text evidence="4">The sequence shown here is derived from an EMBL/GenBank/DDBJ whole genome shotgun (WGS) entry which is preliminary data.</text>
</comment>
<organism evidence="4 5">
    <name type="scientific">Ravibacter arvi</name>
    <dbReference type="NCBI Taxonomy" id="2051041"/>
    <lineage>
        <taxon>Bacteria</taxon>
        <taxon>Pseudomonadati</taxon>
        <taxon>Bacteroidota</taxon>
        <taxon>Cytophagia</taxon>
        <taxon>Cytophagales</taxon>
        <taxon>Spirosomataceae</taxon>
        <taxon>Ravibacter</taxon>
    </lineage>
</organism>
<comment type="similarity">
    <text evidence="1 3">Belongs to the UreD family.</text>
</comment>
<dbReference type="PANTHER" id="PTHR33643">
    <property type="entry name" value="UREASE ACCESSORY PROTEIN D"/>
    <property type="match status" value="1"/>
</dbReference>
<accession>A0ABP8M328</accession>
<evidence type="ECO:0000256" key="1">
    <source>
        <dbReference type="ARBA" id="ARBA00007177"/>
    </source>
</evidence>
<proteinExistence type="inferred from homology"/>
<protein>
    <recommendedName>
        <fullName evidence="3">Urease accessory protein UreD</fullName>
    </recommendedName>
</protein>
<evidence type="ECO:0000313" key="4">
    <source>
        <dbReference type="EMBL" id="GAA4443647.1"/>
    </source>
</evidence>
<dbReference type="EMBL" id="BAABEY010000030">
    <property type="protein sequence ID" value="GAA4443647.1"/>
    <property type="molecule type" value="Genomic_DNA"/>
</dbReference>
<dbReference type="Pfam" id="PF01774">
    <property type="entry name" value="UreD"/>
    <property type="match status" value="1"/>
</dbReference>
<reference evidence="5" key="1">
    <citation type="journal article" date="2019" name="Int. J. Syst. Evol. Microbiol.">
        <title>The Global Catalogue of Microorganisms (GCM) 10K type strain sequencing project: providing services to taxonomists for standard genome sequencing and annotation.</title>
        <authorList>
            <consortium name="The Broad Institute Genomics Platform"/>
            <consortium name="The Broad Institute Genome Sequencing Center for Infectious Disease"/>
            <person name="Wu L."/>
            <person name="Ma J."/>
        </authorList>
    </citation>
    <scope>NUCLEOTIDE SEQUENCE [LARGE SCALE GENOMIC DNA]</scope>
    <source>
        <strain evidence="5">JCM 31920</strain>
    </source>
</reference>
<keyword evidence="5" id="KW-1185">Reference proteome</keyword>
<keyword evidence="3" id="KW-0996">Nickel insertion</keyword>
<comment type="subunit">
    <text evidence="3">UreD, UreF and UreG form a complex that acts as a GTP-hydrolysis-dependent molecular chaperone, activating the urease apoprotein by helping to assemble the nickel containing metallocenter of UreC. The UreE protein probably delivers the nickel.</text>
</comment>
<dbReference type="Proteomes" id="UP001501508">
    <property type="component" value="Unassembled WGS sequence"/>
</dbReference>
<dbReference type="InterPro" id="IPR002669">
    <property type="entry name" value="UreD"/>
</dbReference>
<evidence type="ECO:0000256" key="3">
    <source>
        <dbReference type="HAMAP-Rule" id="MF_01384"/>
    </source>
</evidence>
<dbReference type="RefSeq" id="WP_345031130.1">
    <property type="nucleotide sequence ID" value="NZ_BAABEY010000030.1"/>
</dbReference>
<comment type="subcellular location">
    <subcellularLocation>
        <location evidence="3">Cytoplasm</location>
    </subcellularLocation>
</comment>
<evidence type="ECO:0000313" key="5">
    <source>
        <dbReference type="Proteomes" id="UP001501508"/>
    </source>
</evidence>
<keyword evidence="2 3" id="KW-0143">Chaperone</keyword>
<name>A0ABP8M328_9BACT</name>
<keyword evidence="3" id="KW-0963">Cytoplasm</keyword>